<evidence type="ECO:0000313" key="3">
    <source>
        <dbReference type="Proteomes" id="UP001161707"/>
    </source>
</evidence>
<dbReference type="RefSeq" id="WP_129251545.1">
    <property type="nucleotide sequence ID" value="NZ_CP073310.1"/>
</dbReference>
<name>A0AA42R1I1_ENTCL</name>
<gene>
    <name evidence="2" type="ORF">N5E88_09985</name>
</gene>
<proteinExistence type="predicted"/>
<dbReference type="Proteomes" id="UP001161707">
    <property type="component" value="Unassembled WGS sequence"/>
</dbReference>
<sequence>MNIYDPNKAFSTSHNDPPDQSPPKCTHRHDKMFSRFLANVLIEQDAALKAALPGGGYALPAKTNHQLPSSNKPASTLTVGPCKRSAAGHSHASD</sequence>
<organism evidence="2 3">
    <name type="scientific">Enterobacter cloacae</name>
    <dbReference type="NCBI Taxonomy" id="550"/>
    <lineage>
        <taxon>Bacteria</taxon>
        <taxon>Pseudomonadati</taxon>
        <taxon>Pseudomonadota</taxon>
        <taxon>Gammaproteobacteria</taxon>
        <taxon>Enterobacterales</taxon>
        <taxon>Enterobacteriaceae</taxon>
        <taxon>Enterobacter</taxon>
        <taxon>Enterobacter cloacae complex</taxon>
    </lineage>
</organism>
<feature type="region of interest" description="Disordered" evidence="1">
    <location>
        <begin position="54"/>
        <end position="94"/>
    </location>
</feature>
<feature type="compositionally biased region" description="Polar residues" evidence="1">
    <location>
        <begin position="63"/>
        <end position="78"/>
    </location>
</feature>
<protein>
    <submittedName>
        <fullName evidence="2">Uncharacterized protein</fullName>
    </submittedName>
</protein>
<comment type="caution">
    <text evidence="2">The sequence shown here is derived from an EMBL/GenBank/DDBJ whole genome shotgun (WGS) entry which is preliminary data.</text>
</comment>
<dbReference type="AlphaFoldDB" id="A0AA42R1I1"/>
<accession>A0AA42R1I1</accession>
<reference evidence="2" key="1">
    <citation type="submission" date="2022-09" db="EMBL/GenBank/DDBJ databases">
        <title>Intensive care unit water sources are persistently colonized with multi-drug resistant bacteria and are the site of extensive horizontal gene transfer of antibiotic resistance genes.</title>
        <authorList>
            <person name="Diorio-Toth L."/>
        </authorList>
    </citation>
    <scope>NUCLEOTIDE SEQUENCE</scope>
    <source>
        <strain evidence="2">GD03711</strain>
    </source>
</reference>
<feature type="region of interest" description="Disordered" evidence="1">
    <location>
        <begin position="1"/>
        <end position="28"/>
    </location>
</feature>
<evidence type="ECO:0000313" key="2">
    <source>
        <dbReference type="EMBL" id="MDH1479817.1"/>
    </source>
</evidence>
<dbReference type="EMBL" id="JAOCIY010000023">
    <property type="protein sequence ID" value="MDH1479817.1"/>
    <property type="molecule type" value="Genomic_DNA"/>
</dbReference>
<evidence type="ECO:0000256" key="1">
    <source>
        <dbReference type="SAM" id="MobiDB-lite"/>
    </source>
</evidence>